<gene>
    <name evidence="2" type="ORF">MHPYR_530036</name>
</gene>
<sequence length="107" mass="11760">MSGASTATVRPAIARARPNQLAGEVWPPKCWPTVLVRYTEKTNVVTMAFMPVEPQSHNAQDKTLDRPAVWATGGGLVMRATICLPHASPRTRPGQPSRRHRCLPGHR</sequence>
<dbReference type="EMBL" id="FLQS01000049">
    <property type="protein sequence ID" value="SBS78249.1"/>
    <property type="molecule type" value="Genomic_DNA"/>
</dbReference>
<organism evidence="2">
    <name type="scientific">uncultured Mycobacterium sp</name>
    <dbReference type="NCBI Taxonomy" id="171292"/>
    <lineage>
        <taxon>Bacteria</taxon>
        <taxon>Bacillati</taxon>
        <taxon>Actinomycetota</taxon>
        <taxon>Actinomycetes</taxon>
        <taxon>Mycobacteriales</taxon>
        <taxon>Mycobacteriaceae</taxon>
        <taxon>Mycobacterium</taxon>
        <taxon>environmental samples</taxon>
    </lineage>
</organism>
<accession>A0A1Y5PLP6</accession>
<name>A0A1Y5PLP6_9MYCO</name>
<feature type="compositionally biased region" description="Basic residues" evidence="1">
    <location>
        <begin position="97"/>
        <end position="107"/>
    </location>
</feature>
<proteinExistence type="predicted"/>
<evidence type="ECO:0000256" key="1">
    <source>
        <dbReference type="SAM" id="MobiDB-lite"/>
    </source>
</evidence>
<evidence type="ECO:0000313" key="2">
    <source>
        <dbReference type="EMBL" id="SBS78249.1"/>
    </source>
</evidence>
<feature type="region of interest" description="Disordered" evidence="1">
    <location>
        <begin position="86"/>
        <end position="107"/>
    </location>
</feature>
<dbReference type="AlphaFoldDB" id="A0A1Y5PLP6"/>
<protein>
    <submittedName>
        <fullName evidence="2">Uncharacterized protein</fullName>
    </submittedName>
</protein>
<reference evidence="2" key="1">
    <citation type="submission" date="2016-03" db="EMBL/GenBank/DDBJ databases">
        <authorList>
            <person name="Ploux O."/>
        </authorList>
    </citation>
    <scope>NUCLEOTIDE SEQUENCE</scope>
    <source>
        <strain evidence="2">UC10</strain>
    </source>
</reference>